<dbReference type="Proteomes" id="UP001374535">
    <property type="component" value="Chromosome 1"/>
</dbReference>
<accession>A0AAQ3SDJ8</accession>
<evidence type="ECO:0000313" key="2">
    <source>
        <dbReference type="Proteomes" id="UP001374535"/>
    </source>
</evidence>
<protein>
    <submittedName>
        <fullName evidence="1">Uncharacterized protein</fullName>
    </submittedName>
</protein>
<reference evidence="1 2" key="1">
    <citation type="journal article" date="2023" name="Life. Sci Alliance">
        <title>Evolutionary insights into 3D genome organization and epigenetic landscape of Vigna mungo.</title>
        <authorList>
            <person name="Junaid A."/>
            <person name="Singh B."/>
            <person name="Bhatia S."/>
        </authorList>
    </citation>
    <scope>NUCLEOTIDE SEQUENCE [LARGE SCALE GENOMIC DNA]</scope>
    <source>
        <strain evidence="1">Urdbean</strain>
    </source>
</reference>
<evidence type="ECO:0000313" key="1">
    <source>
        <dbReference type="EMBL" id="WVZ24409.1"/>
    </source>
</evidence>
<organism evidence="1 2">
    <name type="scientific">Vigna mungo</name>
    <name type="common">Black gram</name>
    <name type="synonym">Phaseolus mungo</name>
    <dbReference type="NCBI Taxonomy" id="3915"/>
    <lineage>
        <taxon>Eukaryota</taxon>
        <taxon>Viridiplantae</taxon>
        <taxon>Streptophyta</taxon>
        <taxon>Embryophyta</taxon>
        <taxon>Tracheophyta</taxon>
        <taxon>Spermatophyta</taxon>
        <taxon>Magnoliopsida</taxon>
        <taxon>eudicotyledons</taxon>
        <taxon>Gunneridae</taxon>
        <taxon>Pentapetalae</taxon>
        <taxon>rosids</taxon>
        <taxon>fabids</taxon>
        <taxon>Fabales</taxon>
        <taxon>Fabaceae</taxon>
        <taxon>Papilionoideae</taxon>
        <taxon>50 kb inversion clade</taxon>
        <taxon>NPAAA clade</taxon>
        <taxon>indigoferoid/millettioid clade</taxon>
        <taxon>Phaseoleae</taxon>
        <taxon>Vigna</taxon>
    </lineage>
</organism>
<proteinExistence type="predicted"/>
<sequence length="112" mass="13102">MQDIAPLHHNFHQFSIIHEMNKIESRLSASTSVVNITDNLLSVLKESIVIPECYLTCLKWKQIDFDNKSFACQNIIVTYHISFHWGTICKDFKPKVIRHLKRTFSNLKISNE</sequence>
<keyword evidence="2" id="KW-1185">Reference proteome</keyword>
<name>A0AAQ3SDJ8_VIGMU</name>
<dbReference type="EMBL" id="CP144700">
    <property type="protein sequence ID" value="WVZ24409.1"/>
    <property type="molecule type" value="Genomic_DNA"/>
</dbReference>
<dbReference type="AlphaFoldDB" id="A0AAQ3SDJ8"/>
<gene>
    <name evidence="1" type="ORF">V8G54_002953</name>
</gene>